<dbReference type="STRING" id="137246.A0A401S3R6"/>
<feature type="compositionally biased region" description="Polar residues" evidence="1">
    <location>
        <begin position="671"/>
        <end position="684"/>
    </location>
</feature>
<keyword evidence="3" id="KW-1185">Reference proteome</keyword>
<feature type="region of interest" description="Disordered" evidence="1">
    <location>
        <begin position="280"/>
        <end position="330"/>
    </location>
</feature>
<proteinExistence type="predicted"/>
<feature type="compositionally biased region" description="Basic and acidic residues" evidence="1">
    <location>
        <begin position="521"/>
        <end position="550"/>
    </location>
</feature>
<dbReference type="PANTHER" id="PTHR22442:SF3">
    <property type="entry name" value="SOLUBLE LAMIN-ASSOCIATED PROTEIN OF 75 KDA"/>
    <property type="match status" value="1"/>
</dbReference>
<feature type="compositionally biased region" description="Basic residues" evidence="1">
    <location>
        <begin position="291"/>
        <end position="307"/>
    </location>
</feature>
<feature type="region of interest" description="Disordered" evidence="1">
    <location>
        <begin position="706"/>
        <end position="775"/>
    </location>
</feature>
<organism evidence="2 3">
    <name type="scientific">Chiloscyllium punctatum</name>
    <name type="common">Brownbanded bambooshark</name>
    <name type="synonym">Hemiscyllium punctatum</name>
    <dbReference type="NCBI Taxonomy" id="137246"/>
    <lineage>
        <taxon>Eukaryota</taxon>
        <taxon>Metazoa</taxon>
        <taxon>Chordata</taxon>
        <taxon>Craniata</taxon>
        <taxon>Vertebrata</taxon>
        <taxon>Chondrichthyes</taxon>
        <taxon>Elasmobranchii</taxon>
        <taxon>Galeomorphii</taxon>
        <taxon>Galeoidea</taxon>
        <taxon>Orectolobiformes</taxon>
        <taxon>Hemiscylliidae</taxon>
        <taxon>Chiloscyllium</taxon>
    </lineage>
</organism>
<feature type="compositionally biased region" description="Basic and acidic residues" evidence="1">
    <location>
        <begin position="308"/>
        <end position="330"/>
    </location>
</feature>
<dbReference type="OrthoDB" id="8954808at2759"/>
<dbReference type="Proteomes" id="UP000287033">
    <property type="component" value="Unassembled WGS sequence"/>
</dbReference>
<dbReference type="PANTHER" id="PTHR22442">
    <property type="match status" value="1"/>
</dbReference>
<feature type="compositionally biased region" description="Basic and acidic residues" evidence="1">
    <location>
        <begin position="416"/>
        <end position="429"/>
    </location>
</feature>
<dbReference type="EMBL" id="BEZZ01000073">
    <property type="protein sequence ID" value="GCC25008.1"/>
    <property type="molecule type" value="Genomic_DNA"/>
</dbReference>
<feature type="compositionally biased region" description="Acidic residues" evidence="1">
    <location>
        <begin position="493"/>
        <end position="507"/>
    </location>
</feature>
<feature type="compositionally biased region" description="Acidic residues" evidence="1">
    <location>
        <begin position="467"/>
        <end position="484"/>
    </location>
</feature>
<dbReference type="AlphaFoldDB" id="A0A401S3R6"/>
<feature type="region of interest" description="Disordered" evidence="1">
    <location>
        <begin position="457"/>
        <end position="690"/>
    </location>
</feature>
<dbReference type="OMA" id="DQTHKVL"/>
<dbReference type="InterPro" id="IPR029625">
    <property type="entry name" value="FAM169"/>
</dbReference>
<gene>
    <name evidence="2" type="ORF">chiPu_0003412</name>
</gene>
<feature type="region of interest" description="Disordered" evidence="1">
    <location>
        <begin position="225"/>
        <end position="246"/>
    </location>
</feature>
<sequence length="775" mass="85707">MHELPDWVREERQIVHLTFVGMAFPVDLLAELEHEDIEHSAEEYMSNLLYGDPEKLEYFTLPNRRKIPVSLSSVAFVPLYGGDTTYKVLALFAPENQFTAVALYLVDRWWATDDIIKTAESSRQGPQQRYQLPILDTIFVRKKHRGKGYGLQMLEDFVDSFTEDMLGLRYPLSPSMYGVCRKYLNNYPDDHSLLWEVEGVGHPFQRVCIADRLLTQIAPVKGIDISHTDEHGPVKEESSSLDLTESGTAKQLTNKVEKQPHMTELPTELLARQALPGASSILSEELTRPPVAKRGRSSQSKRSKAAKCRVESETKSKRFNNKEEASASTEVKDQLNRCEAKVDGSGDAPQMIGNQEKCIIPEGPAGIMESDVDILKQDVDEDKESSSETIPESVNLEVREQVVQDSNKSAEMITEEPVKAEEAIPKDPSDAAEEIPKNPAIVEDEIPKNLAKAEEEIANDATKAVEDIPEDPDKTEEEMEEEIPPELTKADEEIPEAPIEAEEEIPEDATKVEVEIPPDSMKPEREIARDAVRDKEEVIQDSTNIDREVNEAANGAPSDQLENVPEEPSPEEDLKDHSEGNMTEKAAELEEENAEVVLAQNEGKEGEPVQGPAVNSCPPNHHAPIPNKPALAESGELPDVQANAKTSDNGHVSVNEEVSQHSALEGEGISETATAQPESETGESNAPMDLSLGPLLVIELEDVSLKQVSSVQLSEDETKESDDLKDQSSPAVVEKAADSSSEEMEMEVPVVDRRNLRRKVKANKGPPKKRSKVAA</sequence>
<comment type="caution">
    <text evidence="2">The sequence shown here is derived from an EMBL/GenBank/DDBJ whole genome shotgun (WGS) entry which is preliminary data.</text>
</comment>
<feature type="region of interest" description="Disordered" evidence="1">
    <location>
        <begin position="403"/>
        <end position="445"/>
    </location>
</feature>
<feature type="compositionally biased region" description="Polar residues" evidence="1">
    <location>
        <begin position="643"/>
        <end position="662"/>
    </location>
</feature>
<protein>
    <submittedName>
        <fullName evidence="2">Uncharacterized protein</fullName>
    </submittedName>
</protein>
<evidence type="ECO:0000313" key="2">
    <source>
        <dbReference type="EMBL" id="GCC25008.1"/>
    </source>
</evidence>
<name>A0A401S3R6_CHIPU</name>
<reference evidence="2 3" key="1">
    <citation type="journal article" date="2018" name="Nat. Ecol. Evol.">
        <title>Shark genomes provide insights into elasmobranch evolution and the origin of vertebrates.</title>
        <authorList>
            <person name="Hara Y"/>
            <person name="Yamaguchi K"/>
            <person name="Onimaru K"/>
            <person name="Kadota M"/>
            <person name="Koyanagi M"/>
            <person name="Keeley SD"/>
            <person name="Tatsumi K"/>
            <person name="Tanaka K"/>
            <person name="Motone F"/>
            <person name="Kageyama Y"/>
            <person name="Nozu R"/>
            <person name="Adachi N"/>
            <person name="Nishimura O"/>
            <person name="Nakagawa R"/>
            <person name="Tanegashima C"/>
            <person name="Kiyatake I"/>
            <person name="Matsumoto R"/>
            <person name="Murakumo K"/>
            <person name="Nishida K"/>
            <person name="Terakita A"/>
            <person name="Kuratani S"/>
            <person name="Sato K"/>
            <person name="Hyodo S Kuraku.S."/>
        </authorList>
    </citation>
    <scope>NUCLEOTIDE SEQUENCE [LARGE SCALE GENOMIC DNA]</scope>
</reference>
<accession>A0A401S3R6</accession>
<evidence type="ECO:0000313" key="3">
    <source>
        <dbReference type="Proteomes" id="UP000287033"/>
    </source>
</evidence>
<feature type="compositionally biased region" description="Basic and acidic residues" evidence="1">
    <location>
        <begin position="225"/>
        <end position="238"/>
    </location>
</feature>
<feature type="compositionally biased region" description="Basic residues" evidence="1">
    <location>
        <begin position="755"/>
        <end position="775"/>
    </location>
</feature>
<evidence type="ECO:0000256" key="1">
    <source>
        <dbReference type="SAM" id="MobiDB-lite"/>
    </source>
</evidence>